<dbReference type="Pfam" id="PF01757">
    <property type="entry name" value="Acyl_transf_3"/>
    <property type="match status" value="1"/>
</dbReference>
<evidence type="ECO:0000313" key="4">
    <source>
        <dbReference type="Proteomes" id="UP001521137"/>
    </source>
</evidence>
<feature type="transmembrane region" description="Helical" evidence="1">
    <location>
        <begin position="95"/>
        <end position="116"/>
    </location>
</feature>
<comment type="caution">
    <text evidence="3">The sequence shown here is derived from an EMBL/GenBank/DDBJ whole genome shotgun (WGS) entry which is preliminary data.</text>
</comment>
<feature type="transmembrane region" description="Helical" evidence="1">
    <location>
        <begin position="358"/>
        <end position="377"/>
    </location>
</feature>
<dbReference type="GO" id="GO:0016746">
    <property type="term" value="F:acyltransferase activity"/>
    <property type="evidence" value="ECO:0007669"/>
    <property type="project" value="UniProtKB-KW"/>
</dbReference>
<feature type="transmembrane region" description="Helical" evidence="1">
    <location>
        <begin position="288"/>
        <end position="311"/>
    </location>
</feature>
<evidence type="ECO:0000313" key="3">
    <source>
        <dbReference type="EMBL" id="MCF2947857.1"/>
    </source>
</evidence>
<keyword evidence="1" id="KW-0472">Membrane</keyword>
<keyword evidence="1" id="KW-1133">Transmembrane helix</keyword>
<keyword evidence="4" id="KW-1185">Reference proteome</keyword>
<protein>
    <submittedName>
        <fullName evidence="3">Acyltransferase family protein</fullName>
    </submittedName>
</protein>
<organism evidence="3 4">
    <name type="scientific">Paraglaciecola algarum</name>
    <dbReference type="NCBI Taxonomy" id="3050085"/>
    <lineage>
        <taxon>Bacteria</taxon>
        <taxon>Pseudomonadati</taxon>
        <taxon>Pseudomonadota</taxon>
        <taxon>Gammaproteobacteria</taxon>
        <taxon>Alteromonadales</taxon>
        <taxon>Alteromonadaceae</taxon>
        <taxon>Paraglaciecola</taxon>
    </lineage>
</organism>
<feature type="transmembrane region" description="Helical" evidence="1">
    <location>
        <begin position="20"/>
        <end position="39"/>
    </location>
</feature>
<keyword evidence="3" id="KW-0808">Transferase</keyword>
<dbReference type="InterPro" id="IPR050623">
    <property type="entry name" value="Glucan_succinyl_AcylTrfase"/>
</dbReference>
<feature type="transmembrane region" description="Helical" evidence="1">
    <location>
        <begin position="331"/>
        <end position="352"/>
    </location>
</feature>
<reference evidence="3 4" key="1">
    <citation type="submission" date="2022-01" db="EMBL/GenBank/DDBJ databases">
        <title>Paraglaciecola sp. G1-23.</title>
        <authorList>
            <person name="Jin M.S."/>
            <person name="Han D.M."/>
            <person name="Kim H.M."/>
            <person name="Jeon C.O."/>
        </authorList>
    </citation>
    <scope>NUCLEOTIDE SEQUENCE [LARGE SCALE GENOMIC DNA]</scope>
    <source>
        <strain evidence="3 4">G1-23</strain>
    </source>
</reference>
<accession>A0ABS9D760</accession>
<feature type="transmembrane region" description="Helical" evidence="1">
    <location>
        <begin position="153"/>
        <end position="171"/>
    </location>
</feature>
<feature type="transmembrane region" description="Helical" evidence="1">
    <location>
        <begin position="191"/>
        <end position="213"/>
    </location>
</feature>
<feature type="transmembrane region" description="Helical" evidence="1">
    <location>
        <begin position="225"/>
        <end position="246"/>
    </location>
</feature>
<dbReference type="EMBL" id="JAKGAS010000003">
    <property type="protein sequence ID" value="MCF2947857.1"/>
    <property type="molecule type" value="Genomic_DNA"/>
</dbReference>
<evidence type="ECO:0000256" key="1">
    <source>
        <dbReference type="SAM" id="Phobius"/>
    </source>
</evidence>
<feature type="transmembrane region" description="Helical" evidence="1">
    <location>
        <begin position="258"/>
        <end position="276"/>
    </location>
</feature>
<evidence type="ECO:0000259" key="2">
    <source>
        <dbReference type="Pfam" id="PF01757"/>
    </source>
</evidence>
<dbReference type="Proteomes" id="UP001521137">
    <property type="component" value="Unassembled WGS sequence"/>
</dbReference>
<proteinExistence type="predicted"/>
<keyword evidence="3" id="KW-0012">Acyltransferase</keyword>
<keyword evidence="1" id="KW-0812">Transmembrane</keyword>
<dbReference type="RefSeq" id="WP_235311389.1">
    <property type="nucleotide sequence ID" value="NZ_JAKGAS010000003.1"/>
</dbReference>
<name>A0ABS9D760_9ALTE</name>
<feature type="domain" description="Acyltransferase 3" evidence="2">
    <location>
        <begin position="12"/>
        <end position="373"/>
    </location>
</feature>
<feature type="transmembrane region" description="Helical" evidence="1">
    <location>
        <begin position="51"/>
        <end position="74"/>
    </location>
</feature>
<gene>
    <name evidence="3" type="ORF">L0668_07050</name>
</gene>
<dbReference type="PANTHER" id="PTHR36927:SF1">
    <property type="entry name" value="MDO-LIKE PROTEIN"/>
    <property type="match status" value="1"/>
</dbReference>
<dbReference type="InterPro" id="IPR002656">
    <property type="entry name" value="Acyl_transf_3_dom"/>
</dbReference>
<sequence>MNKSISVPIRMDYLDAVRAFALLLGIVFHASLSFVPIYIGWAVMDINTSSVVTVFMLISHSFRMSLFFFIAGFFSHMTFHKQSTSEFLKSKVVRLGIPFVIGWVMLRPLLVLGWLVGAESMRGDVDFLSSLNNWLASSMGYTHNLFTGTHLWFLYYLMLATGVVLIARCLLDLNIRLKESLGQYADNMVSWISQSPFALILLAVPTAACLWFMANLGIDTPDKSLFPSLPVLLIYTAFFLLGWLFHRQKNMIEKLAKLTPTKLVICLLAIVATVVLSDKSDQSNNLMFKSALLFSYALMMWSLIVVTIGVFKQWINRPNKLVRYIADSSYWLYLIHLPVVIGLQVAFAEIALHWSLKLLAISTISLLASIVLYDLLVRSTFIGKTLNGKRQPRVLFAKHKS</sequence>
<dbReference type="PANTHER" id="PTHR36927">
    <property type="entry name" value="BLR4337 PROTEIN"/>
    <property type="match status" value="1"/>
</dbReference>